<reference evidence="2" key="1">
    <citation type="submission" date="2022-05" db="EMBL/GenBank/DDBJ databases">
        <authorList>
            <person name="Colautti A."/>
            <person name="Iacumin L."/>
        </authorList>
    </citation>
    <scope>NUCLEOTIDE SEQUENCE</scope>
    <source>
        <strain evidence="2">SK 55</strain>
    </source>
</reference>
<organism evidence="2 3">
    <name type="scientific">Paenisporosarcina quisquiliarum</name>
    <dbReference type="NCBI Taxonomy" id="365346"/>
    <lineage>
        <taxon>Bacteria</taxon>
        <taxon>Bacillati</taxon>
        <taxon>Bacillota</taxon>
        <taxon>Bacilli</taxon>
        <taxon>Bacillales</taxon>
        <taxon>Caryophanaceae</taxon>
        <taxon>Paenisporosarcina</taxon>
    </lineage>
</organism>
<sequence>MQSILTKDMASNFRWHMDEDALHTLTLNQLFDSEVREHHFSRLMSEYGSPSRGHAASMTTKRIGYMAALIIYARIKHNVLTNPKECRFITIADESSKAGWLPVYSFPLKETASSETVLEWIVKELYCATLVPLVNLFAKEKGISRVVLFENIFTYIKWIFLTHLQDPATFQQLLDIPAVEFGTKQHPLSLYVSSDEGTRKTCCLYYQTAGAIKACKTCPL</sequence>
<keyword evidence="3" id="KW-1185">Reference proteome</keyword>
<dbReference type="RefSeq" id="WP_269925951.1">
    <property type="nucleotide sequence ID" value="NZ_JAMKBJ010000004.1"/>
</dbReference>
<dbReference type="Pfam" id="PF11575">
    <property type="entry name" value="FhuF_C"/>
    <property type="match status" value="1"/>
</dbReference>
<name>A0A9X3LF36_9BACL</name>
<proteinExistence type="predicted"/>
<protein>
    <submittedName>
        <fullName evidence="2">(2Fe-2S)-binding protein</fullName>
    </submittedName>
</protein>
<evidence type="ECO:0000259" key="1">
    <source>
        <dbReference type="Pfam" id="PF11575"/>
    </source>
</evidence>
<comment type="caution">
    <text evidence="2">The sequence shown here is derived from an EMBL/GenBank/DDBJ whole genome shotgun (WGS) entry which is preliminary data.</text>
</comment>
<evidence type="ECO:0000313" key="3">
    <source>
        <dbReference type="Proteomes" id="UP001152173"/>
    </source>
</evidence>
<dbReference type="AlphaFoldDB" id="A0A9X3LF36"/>
<dbReference type="EMBL" id="JAMKBJ010000004">
    <property type="protein sequence ID" value="MCZ8536855.1"/>
    <property type="molecule type" value="Genomic_DNA"/>
</dbReference>
<dbReference type="InterPro" id="IPR024726">
    <property type="entry name" value="FhuF_C"/>
</dbReference>
<feature type="domain" description="Ferric siderophore reductase C-terminal" evidence="1">
    <location>
        <begin position="199"/>
        <end position="220"/>
    </location>
</feature>
<dbReference type="Proteomes" id="UP001152173">
    <property type="component" value="Unassembled WGS sequence"/>
</dbReference>
<evidence type="ECO:0000313" key="2">
    <source>
        <dbReference type="EMBL" id="MCZ8536855.1"/>
    </source>
</evidence>
<gene>
    <name evidence="2" type="ORF">M9R32_06640</name>
</gene>
<accession>A0A9X3LF36</accession>
<dbReference type="GO" id="GO:0051537">
    <property type="term" value="F:2 iron, 2 sulfur cluster binding"/>
    <property type="evidence" value="ECO:0007669"/>
    <property type="project" value="InterPro"/>
</dbReference>